<dbReference type="EMBL" id="MLJI01000001">
    <property type="protein sequence ID" value="ORM93316.1"/>
    <property type="molecule type" value="Genomic_DNA"/>
</dbReference>
<dbReference type="InterPro" id="IPR002347">
    <property type="entry name" value="SDR_fam"/>
</dbReference>
<dbReference type="Proteomes" id="UP000193749">
    <property type="component" value="Unassembled WGS sequence"/>
</dbReference>
<comment type="similarity">
    <text evidence="1">Belongs to the short-chain dehydrogenases/reductases (SDR) family.</text>
</comment>
<proteinExistence type="inferred from homology"/>
<dbReference type="SUPFAM" id="SSF51735">
    <property type="entry name" value="NAD(P)-binding Rossmann-fold domains"/>
    <property type="match status" value="1"/>
</dbReference>
<dbReference type="PANTHER" id="PTHR42760">
    <property type="entry name" value="SHORT-CHAIN DEHYDROGENASES/REDUCTASES FAMILY MEMBER"/>
    <property type="match status" value="1"/>
</dbReference>
<evidence type="ECO:0000313" key="4">
    <source>
        <dbReference type="Proteomes" id="UP000193749"/>
    </source>
</evidence>
<organism evidence="3 4">
    <name type="scientific">Pantoea cypripedii</name>
    <name type="common">Pectobacterium cypripedii</name>
    <name type="synonym">Erwinia cypripedii</name>
    <dbReference type="NCBI Taxonomy" id="55209"/>
    <lineage>
        <taxon>Bacteria</taxon>
        <taxon>Pseudomonadati</taxon>
        <taxon>Pseudomonadota</taxon>
        <taxon>Gammaproteobacteria</taxon>
        <taxon>Enterobacterales</taxon>
        <taxon>Erwiniaceae</taxon>
        <taxon>Pantoea</taxon>
    </lineage>
</organism>
<dbReference type="PRINTS" id="PR00081">
    <property type="entry name" value="GDHRDH"/>
</dbReference>
<accession>A0A1X1ETI0</accession>
<comment type="caution">
    <text evidence="3">The sequence shown here is derived from an EMBL/GenBank/DDBJ whole genome shotgun (WGS) entry which is preliminary data.</text>
</comment>
<dbReference type="SMART" id="SM00822">
    <property type="entry name" value="PKS_KR"/>
    <property type="match status" value="1"/>
</dbReference>
<evidence type="ECO:0000313" key="3">
    <source>
        <dbReference type="EMBL" id="ORM93316.1"/>
    </source>
</evidence>
<evidence type="ECO:0000259" key="2">
    <source>
        <dbReference type="SMART" id="SM00822"/>
    </source>
</evidence>
<dbReference type="RefSeq" id="WP_084873969.1">
    <property type="nucleotide sequence ID" value="NZ_JAGGMY010000001.1"/>
</dbReference>
<dbReference type="FunFam" id="3.40.50.720:FF:000084">
    <property type="entry name" value="Short-chain dehydrogenase reductase"/>
    <property type="match status" value="1"/>
</dbReference>
<dbReference type="PRINTS" id="PR00080">
    <property type="entry name" value="SDRFAMILY"/>
</dbReference>
<dbReference type="GO" id="GO:0016616">
    <property type="term" value="F:oxidoreductase activity, acting on the CH-OH group of donors, NAD or NADP as acceptor"/>
    <property type="evidence" value="ECO:0007669"/>
    <property type="project" value="TreeGrafter"/>
</dbReference>
<keyword evidence="4" id="KW-1185">Reference proteome</keyword>
<evidence type="ECO:0000256" key="1">
    <source>
        <dbReference type="ARBA" id="ARBA00006484"/>
    </source>
</evidence>
<dbReference type="OrthoDB" id="9803628at2"/>
<gene>
    <name evidence="3" type="ORF">HA50_08135</name>
</gene>
<dbReference type="AlphaFoldDB" id="A0A1X1ETI0"/>
<dbReference type="CDD" id="cd05233">
    <property type="entry name" value="SDR_c"/>
    <property type="match status" value="1"/>
</dbReference>
<dbReference type="Gene3D" id="3.40.50.720">
    <property type="entry name" value="NAD(P)-binding Rossmann-like Domain"/>
    <property type="match status" value="1"/>
</dbReference>
<name>A0A1X1ETI0_PANCY</name>
<dbReference type="InterPro" id="IPR036291">
    <property type="entry name" value="NAD(P)-bd_dom_sf"/>
</dbReference>
<dbReference type="Pfam" id="PF13561">
    <property type="entry name" value="adh_short_C2"/>
    <property type="match status" value="1"/>
</dbReference>
<dbReference type="STRING" id="55209.HA50_08135"/>
<dbReference type="InterPro" id="IPR057326">
    <property type="entry name" value="KR_dom"/>
</dbReference>
<protein>
    <submittedName>
        <fullName evidence="3">Short-chain dehydrogenase</fullName>
    </submittedName>
</protein>
<sequence length="255" mass="27130">MHSVKTALITGGSRGVGLRIARELAQQGYAIALLVRSDREAAQRAVAQLQQQGADAAFWQVDITDRHAVQQVLAQVVRTLGTPCLLVNNAGATAAAPLLELSDEQWQQVLHTQLTGTFVISVETVRLMAPGGVIINIAGASAHRCYPNAGAFGPSKAGVVNLTAQMSIEWASRGIRVCGISPGPIRDPDSHWATDEPELAREVARLPLQRPVSGDEVARSVAFLASDAAASFTGQMLILDSGGLNTWYMTEQEAR</sequence>
<feature type="domain" description="Ketoreductase" evidence="2">
    <location>
        <begin position="5"/>
        <end position="188"/>
    </location>
</feature>
<reference evidence="3 4" key="1">
    <citation type="journal article" date="2017" name="Antonie Van Leeuwenhoek">
        <title>Phylogenomic resolution of the bacterial genus Pantoea and its relationship with Erwinia and Tatumella.</title>
        <authorList>
            <person name="Palmer M."/>
            <person name="Steenkamp E.T."/>
            <person name="Coetzee M.P."/>
            <person name="Chan W.Y."/>
            <person name="van Zyl E."/>
            <person name="De Maayer P."/>
            <person name="Coutinho T.A."/>
            <person name="Blom J."/>
            <person name="Smits T.H."/>
            <person name="Duffy B."/>
            <person name="Venter S.N."/>
        </authorList>
    </citation>
    <scope>NUCLEOTIDE SEQUENCE [LARGE SCALE GENOMIC DNA]</scope>
    <source>
        <strain evidence="3 4">LMG 2657</strain>
    </source>
</reference>